<keyword evidence="2 4" id="KW-0819">tRNA processing</keyword>
<dbReference type="GO" id="GO:0031119">
    <property type="term" value="P:tRNA pseudouridine synthesis"/>
    <property type="evidence" value="ECO:0007669"/>
    <property type="project" value="UniProtKB-UniRule"/>
</dbReference>
<dbReference type="EC" id="5.4.99.27" evidence="4"/>
<keyword evidence="7" id="KW-1185">Reference proteome</keyword>
<evidence type="ECO:0000256" key="2">
    <source>
        <dbReference type="ARBA" id="ARBA00022694"/>
    </source>
</evidence>
<dbReference type="InterPro" id="IPR050170">
    <property type="entry name" value="TruD_pseudoU_synthase"/>
</dbReference>
<dbReference type="SUPFAM" id="SSF55120">
    <property type="entry name" value="Pseudouridine synthase"/>
    <property type="match status" value="1"/>
</dbReference>
<dbReference type="InterPro" id="IPR042214">
    <property type="entry name" value="TruD_catalytic"/>
</dbReference>
<comment type="function">
    <text evidence="4">Responsible for synthesis of pseudouridine from uracil-13 in transfer RNAs.</text>
</comment>
<evidence type="ECO:0000313" key="6">
    <source>
        <dbReference type="EMBL" id="QDU81639.1"/>
    </source>
</evidence>
<feature type="domain" description="TRUD" evidence="5">
    <location>
        <begin position="171"/>
        <end position="319"/>
    </location>
</feature>
<dbReference type="GO" id="GO:0003723">
    <property type="term" value="F:RNA binding"/>
    <property type="evidence" value="ECO:0007669"/>
    <property type="project" value="InterPro"/>
</dbReference>
<dbReference type="InterPro" id="IPR020103">
    <property type="entry name" value="PsdUridine_synth_cat_dom_sf"/>
</dbReference>
<dbReference type="HAMAP" id="MF_01082">
    <property type="entry name" value="TruD"/>
    <property type="match status" value="1"/>
</dbReference>
<dbReference type="EMBL" id="CP036281">
    <property type="protein sequence ID" value="QDU81639.1"/>
    <property type="molecule type" value="Genomic_DNA"/>
</dbReference>
<accession>A0A518CQY2</accession>
<evidence type="ECO:0000313" key="7">
    <source>
        <dbReference type="Proteomes" id="UP000317178"/>
    </source>
</evidence>
<gene>
    <name evidence="4 6" type="primary">truD</name>
    <name evidence="6" type="ORF">Pla110_33830</name>
</gene>
<dbReference type="AlphaFoldDB" id="A0A518CQY2"/>
<dbReference type="Gene3D" id="3.30.2340.10">
    <property type="entry name" value="TruD, insertion domain"/>
    <property type="match status" value="1"/>
</dbReference>
<dbReference type="PANTHER" id="PTHR47811:SF1">
    <property type="entry name" value="TRNA PSEUDOURIDINE SYNTHASE D"/>
    <property type="match status" value="1"/>
</dbReference>
<evidence type="ECO:0000259" key="5">
    <source>
        <dbReference type="PROSITE" id="PS50984"/>
    </source>
</evidence>
<comment type="catalytic activity">
    <reaction evidence="4">
        <text>uridine(13) in tRNA = pseudouridine(13) in tRNA</text>
        <dbReference type="Rhea" id="RHEA:42540"/>
        <dbReference type="Rhea" id="RHEA-COMP:10105"/>
        <dbReference type="Rhea" id="RHEA-COMP:10106"/>
        <dbReference type="ChEBI" id="CHEBI:65314"/>
        <dbReference type="ChEBI" id="CHEBI:65315"/>
        <dbReference type="EC" id="5.4.99.27"/>
    </reaction>
</comment>
<dbReference type="Proteomes" id="UP000317178">
    <property type="component" value="Chromosome"/>
</dbReference>
<dbReference type="InterPro" id="IPR001656">
    <property type="entry name" value="PsdUridine_synth_TruD"/>
</dbReference>
<dbReference type="Gene3D" id="3.30.2350.20">
    <property type="entry name" value="TruD, catalytic domain"/>
    <property type="match status" value="1"/>
</dbReference>
<feature type="active site" description="Nucleophile" evidence="4">
    <location>
        <position position="96"/>
    </location>
</feature>
<dbReference type="GO" id="GO:0160150">
    <property type="term" value="F:tRNA pseudouridine(13) synthase activity"/>
    <property type="evidence" value="ECO:0007669"/>
    <property type="project" value="UniProtKB-EC"/>
</dbReference>
<organism evidence="6 7">
    <name type="scientific">Polystyrenella longa</name>
    <dbReference type="NCBI Taxonomy" id="2528007"/>
    <lineage>
        <taxon>Bacteria</taxon>
        <taxon>Pseudomonadati</taxon>
        <taxon>Planctomycetota</taxon>
        <taxon>Planctomycetia</taxon>
        <taxon>Planctomycetales</taxon>
        <taxon>Planctomycetaceae</taxon>
        <taxon>Polystyrenella</taxon>
    </lineage>
</organism>
<evidence type="ECO:0000256" key="4">
    <source>
        <dbReference type="HAMAP-Rule" id="MF_01082"/>
    </source>
</evidence>
<proteinExistence type="inferred from homology"/>
<dbReference type="Pfam" id="PF01142">
    <property type="entry name" value="TruD"/>
    <property type="match status" value="2"/>
</dbReference>
<protein>
    <recommendedName>
        <fullName evidence="4">tRNA pseudouridine synthase D</fullName>
        <ecNumber evidence="4">5.4.99.27</ecNumber>
    </recommendedName>
    <alternativeName>
        <fullName evidence="4">tRNA pseudouridine(13) synthase</fullName>
    </alternativeName>
    <alternativeName>
        <fullName evidence="4">tRNA pseudouridylate synthase D</fullName>
    </alternativeName>
    <alternativeName>
        <fullName evidence="4">tRNA-uridine isomerase D</fullName>
    </alternativeName>
</protein>
<evidence type="ECO:0000256" key="1">
    <source>
        <dbReference type="ARBA" id="ARBA00007953"/>
    </source>
</evidence>
<dbReference type="KEGG" id="plon:Pla110_33830"/>
<dbReference type="OrthoDB" id="1550679at2"/>
<keyword evidence="3 4" id="KW-0413">Isomerase</keyword>
<dbReference type="InterPro" id="IPR043165">
    <property type="entry name" value="TruD_insert_sf"/>
</dbReference>
<evidence type="ECO:0000256" key="3">
    <source>
        <dbReference type="ARBA" id="ARBA00023235"/>
    </source>
</evidence>
<dbReference type="RefSeq" id="WP_144997154.1">
    <property type="nucleotide sequence ID" value="NZ_CP036281.1"/>
</dbReference>
<dbReference type="PROSITE" id="PS50984">
    <property type="entry name" value="TRUD"/>
    <property type="match status" value="1"/>
</dbReference>
<dbReference type="PANTHER" id="PTHR47811">
    <property type="entry name" value="TRNA PSEUDOURIDINE SYNTHASE D"/>
    <property type="match status" value="1"/>
</dbReference>
<name>A0A518CQY2_9PLAN</name>
<dbReference type="InterPro" id="IPR011760">
    <property type="entry name" value="PsdUridine_synth_TruD_insert"/>
</dbReference>
<dbReference type="PROSITE" id="PS01268">
    <property type="entry name" value="UPF0024"/>
    <property type="match status" value="1"/>
</dbReference>
<reference evidence="6 7" key="1">
    <citation type="submission" date="2019-02" db="EMBL/GenBank/DDBJ databases">
        <title>Deep-cultivation of Planctomycetes and their phenomic and genomic characterization uncovers novel biology.</title>
        <authorList>
            <person name="Wiegand S."/>
            <person name="Jogler M."/>
            <person name="Boedeker C."/>
            <person name="Pinto D."/>
            <person name="Vollmers J."/>
            <person name="Rivas-Marin E."/>
            <person name="Kohn T."/>
            <person name="Peeters S.H."/>
            <person name="Heuer A."/>
            <person name="Rast P."/>
            <person name="Oberbeckmann S."/>
            <person name="Bunk B."/>
            <person name="Jeske O."/>
            <person name="Meyerdierks A."/>
            <person name="Storesund J.E."/>
            <person name="Kallscheuer N."/>
            <person name="Luecker S."/>
            <person name="Lage O.M."/>
            <person name="Pohl T."/>
            <person name="Merkel B.J."/>
            <person name="Hornburger P."/>
            <person name="Mueller R.-W."/>
            <person name="Bruemmer F."/>
            <person name="Labrenz M."/>
            <person name="Spormann A.M."/>
            <person name="Op den Camp H."/>
            <person name="Overmann J."/>
            <person name="Amann R."/>
            <person name="Jetten M.S.M."/>
            <person name="Mascher T."/>
            <person name="Medema M.H."/>
            <person name="Devos D.P."/>
            <person name="Kaster A.-K."/>
            <person name="Ovreas L."/>
            <person name="Rohde M."/>
            <person name="Galperin M.Y."/>
            <person name="Jogler C."/>
        </authorList>
    </citation>
    <scope>NUCLEOTIDE SEQUENCE [LARGE SCALE GENOMIC DNA]</scope>
    <source>
        <strain evidence="6 7">Pla110</strain>
    </source>
</reference>
<sequence length="367" mass="41398">MTESPEELLTEAQLKRLQDFDFPCITKELPGIGGVLKQELEDFIVEEIPVYEPQGTGEHLFLWIEKRDVSGPDLVGHLSRSLNIDPQFVGMAGIKDRRAITRQYVSVPASCEPDLAAVTIDQITVLKHSLHQNKLKTGHLVGNRFSILLRETSSEAYEVAVQIRDELLKFGFPNYFGPQRFGHGGRTVQFGLKSLFRPPGKVRGKRARFELSAVQSWLFNLALAERIDEELFHTALLGDVMQVRKSGGPFVVEDVNREKERLKTGEIAIAGPVFGPKMKMPTDEVQERENRILSSAGLTLNDFARHRKLCAGTRRPYSILPESIEISPEANGLRFQFELPTGCYATTMLREFMKTDWSPDSVRDSIE</sequence>
<comment type="similarity">
    <text evidence="1 4">Belongs to the pseudouridine synthase TruD family.</text>
</comment>
<dbReference type="GO" id="GO:0005829">
    <property type="term" value="C:cytosol"/>
    <property type="evidence" value="ECO:0007669"/>
    <property type="project" value="TreeGrafter"/>
</dbReference>
<dbReference type="InterPro" id="IPR020119">
    <property type="entry name" value="PsdUridine_synth_TruD_CS"/>
</dbReference>